<evidence type="ECO:0000313" key="1">
    <source>
        <dbReference type="EMBL" id="CAG8761476.1"/>
    </source>
</evidence>
<organism evidence="1 2">
    <name type="scientific">Funneliformis caledonium</name>
    <dbReference type="NCBI Taxonomy" id="1117310"/>
    <lineage>
        <taxon>Eukaryota</taxon>
        <taxon>Fungi</taxon>
        <taxon>Fungi incertae sedis</taxon>
        <taxon>Mucoromycota</taxon>
        <taxon>Glomeromycotina</taxon>
        <taxon>Glomeromycetes</taxon>
        <taxon>Glomerales</taxon>
        <taxon>Glomeraceae</taxon>
        <taxon>Funneliformis</taxon>
    </lineage>
</organism>
<gene>
    <name evidence="1" type="ORF">FCALED_LOCUS16953</name>
</gene>
<name>A0A9N9NT40_9GLOM</name>
<reference evidence="1" key="1">
    <citation type="submission" date="2021-06" db="EMBL/GenBank/DDBJ databases">
        <authorList>
            <person name="Kallberg Y."/>
            <person name="Tangrot J."/>
            <person name="Rosling A."/>
        </authorList>
    </citation>
    <scope>NUCLEOTIDE SEQUENCE</scope>
    <source>
        <strain evidence="1">UK204</strain>
    </source>
</reference>
<dbReference type="AlphaFoldDB" id="A0A9N9NT40"/>
<feature type="non-terminal residue" evidence="1">
    <location>
        <position position="1"/>
    </location>
</feature>
<sequence>QDQSKIIGLIKVANTGSTRSSNILWLTSIWKPTELGILRMARIFK</sequence>
<keyword evidence="2" id="KW-1185">Reference proteome</keyword>
<evidence type="ECO:0000313" key="2">
    <source>
        <dbReference type="Proteomes" id="UP000789570"/>
    </source>
</evidence>
<comment type="caution">
    <text evidence="1">The sequence shown here is derived from an EMBL/GenBank/DDBJ whole genome shotgun (WGS) entry which is preliminary data.</text>
</comment>
<feature type="non-terminal residue" evidence="1">
    <location>
        <position position="45"/>
    </location>
</feature>
<protein>
    <submittedName>
        <fullName evidence="1">8191_t:CDS:1</fullName>
    </submittedName>
</protein>
<accession>A0A9N9NT40</accession>
<dbReference type="EMBL" id="CAJVPQ010022855">
    <property type="protein sequence ID" value="CAG8761476.1"/>
    <property type="molecule type" value="Genomic_DNA"/>
</dbReference>
<dbReference type="Proteomes" id="UP000789570">
    <property type="component" value="Unassembled WGS sequence"/>
</dbReference>
<proteinExistence type="predicted"/>